<dbReference type="EMBL" id="AFNH02000997">
    <property type="protein sequence ID" value="EZG46181.1"/>
    <property type="molecule type" value="Genomic_DNA"/>
</dbReference>
<gene>
    <name evidence="2" type="ORF">GNI_134570</name>
</gene>
<protein>
    <submittedName>
        <fullName evidence="2">Transmembrane protein</fullName>
    </submittedName>
</protein>
<feature type="transmembrane region" description="Helical" evidence="1">
    <location>
        <begin position="58"/>
        <end position="84"/>
    </location>
</feature>
<dbReference type="GeneID" id="22914766"/>
<keyword evidence="1 2" id="KW-0812">Transmembrane</keyword>
<keyword evidence="3" id="KW-1185">Reference proteome</keyword>
<evidence type="ECO:0000313" key="3">
    <source>
        <dbReference type="Proteomes" id="UP000019763"/>
    </source>
</evidence>
<comment type="caution">
    <text evidence="2">The sequence shown here is derived from an EMBL/GenBank/DDBJ whole genome shotgun (WGS) entry which is preliminary data.</text>
</comment>
<keyword evidence="1" id="KW-1133">Transmembrane helix</keyword>
<sequence>MQEEDVWLHPLDSRADAHSRLRCVWDTFVGVGAIVGMIVALTLLVVEDWTNYPVWLRRFVLCSMLLEGLIGLVAAASMACLAVMLGRNAMIHALSVISLLSDGLLSIAYLGSSVWSSFALYYLLEASNFSWTDLRNSGNFNVCLCCYVAVSWLVATAYSIGRLPVFFGVCTFALHQVERKIKHTPIVRFYSEYNRGDEYYIRIMPLEECSELVETMDNPLKISSVPEQQQPLRPTPV</sequence>
<evidence type="ECO:0000256" key="1">
    <source>
        <dbReference type="SAM" id="Phobius"/>
    </source>
</evidence>
<evidence type="ECO:0000313" key="2">
    <source>
        <dbReference type="EMBL" id="EZG46181.1"/>
    </source>
</evidence>
<dbReference type="AlphaFoldDB" id="A0A023B0Y7"/>
<dbReference type="RefSeq" id="XP_011132342.1">
    <property type="nucleotide sequence ID" value="XM_011134040.1"/>
</dbReference>
<name>A0A023B0Y7_GRENI</name>
<feature type="transmembrane region" description="Helical" evidence="1">
    <location>
        <begin position="23"/>
        <end position="46"/>
    </location>
</feature>
<accession>A0A023B0Y7</accession>
<dbReference type="Proteomes" id="UP000019763">
    <property type="component" value="Unassembled WGS sequence"/>
</dbReference>
<organism evidence="2 3">
    <name type="scientific">Gregarina niphandrodes</name>
    <name type="common">Septate eugregarine</name>
    <dbReference type="NCBI Taxonomy" id="110365"/>
    <lineage>
        <taxon>Eukaryota</taxon>
        <taxon>Sar</taxon>
        <taxon>Alveolata</taxon>
        <taxon>Apicomplexa</taxon>
        <taxon>Conoidasida</taxon>
        <taxon>Gregarinasina</taxon>
        <taxon>Eugregarinorida</taxon>
        <taxon>Gregarinidae</taxon>
        <taxon>Gregarina</taxon>
    </lineage>
</organism>
<dbReference type="VEuPathDB" id="CryptoDB:GNI_134570"/>
<feature type="transmembrane region" description="Helical" evidence="1">
    <location>
        <begin position="96"/>
        <end position="118"/>
    </location>
</feature>
<proteinExistence type="predicted"/>
<keyword evidence="1" id="KW-0472">Membrane</keyword>
<reference evidence="2" key="1">
    <citation type="submission" date="2013-12" db="EMBL/GenBank/DDBJ databases">
        <authorList>
            <person name="Omoto C.K."/>
            <person name="Sibley D."/>
            <person name="Venepally P."/>
            <person name="Hadjithomas M."/>
            <person name="Karamycheva S."/>
            <person name="Brunk B."/>
            <person name="Roos D."/>
            <person name="Caler E."/>
            <person name="Lorenzi H."/>
        </authorList>
    </citation>
    <scope>NUCLEOTIDE SEQUENCE</scope>
</reference>
<feature type="transmembrane region" description="Helical" evidence="1">
    <location>
        <begin position="138"/>
        <end position="158"/>
    </location>
</feature>